<evidence type="ECO:0000256" key="6">
    <source>
        <dbReference type="ARBA" id="ARBA00022840"/>
    </source>
</evidence>
<dbReference type="PANTHER" id="PTHR48016">
    <property type="entry name" value="MAP KINASE KINASE KINASE SSK2-RELATED-RELATED"/>
    <property type="match status" value="1"/>
</dbReference>
<dbReference type="AlphaFoldDB" id="A0A5J9WDV1"/>
<dbReference type="GO" id="GO:0005524">
    <property type="term" value="F:ATP binding"/>
    <property type="evidence" value="ECO:0007669"/>
    <property type="project" value="UniProtKB-KW"/>
</dbReference>
<keyword evidence="5" id="KW-0418">Kinase</keyword>
<dbReference type="SUPFAM" id="SSF56112">
    <property type="entry name" value="Protein kinase-like (PK-like)"/>
    <property type="match status" value="1"/>
</dbReference>
<reference evidence="9 10" key="1">
    <citation type="journal article" date="2019" name="Sci. Rep.">
        <title>A high-quality genome of Eragrostis curvula grass provides insights into Poaceae evolution and supports new strategies to enhance forage quality.</title>
        <authorList>
            <person name="Carballo J."/>
            <person name="Santos B.A.C.M."/>
            <person name="Zappacosta D."/>
            <person name="Garbus I."/>
            <person name="Selva J.P."/>
            <person name="Gallo C.A."/>
            <person name="Diaz A."/>
            <person name="Albertini E."/>
            <person name="Caccamo M."/>
            <person name="Echenique V."/>
        </authorList>
    </citation>
    <scope>NUCLEOTIDE SEQUENCE [LARGE SCALE GENOMIC DNA]</scope>
    <source>
        <strain evidence="10">cv. Victoria</strain>
        <tissue evidence="9">Leaf</tissue>
    </source>
</reference>
<evidence type="ECO:0000256" key="1">
    <source>
        <dbReference type="ARBA" id="ARBA00006529"/>
    </source>
</evidence>
<dbReference type="SMART" id="SM00220">
    <property type="entry name" value="S_TKc"/>
    <property type="match status" value="1"/>
</dbReference>
<dbReference type="PROSITE" id="PS00108">
    <property type="entry name" value="PROTEIN_KINASE_ST"/>
    <property type="match status" value="1"/>
</dbReference>
<dbReference type="GO" id="GO:1902065">
    <property type="term" value="P:response to L-glutamate"/>
    <property type="evidence" value="ECO:0007669"/>
    <property type="project" value="UniProtKB-ARBA"/>
</dbReference>
<dbReference type="GO" id="GO:0005737">
    <property type="term" value="C:cytoplasm"/>
    <property type="evidence" value="ECO:0007669"/>
    <property type="project" value="TreeGrafter"/>
</dbReference>
<evidence type="ECO:0000313" key="9">
    <source>
        <dbReference type="EMBL" id="TVU45474.1"/>
    </source>
</evidence>
<evidence type="ECO:0000256" key="7">
    <source>
        <dbReference type="SAM" id="MobiDB-lite"/>
    </source>
</evidence>
<accession>A0A5J9WDV1</accession>
<dbReference type="Proteomes" id="UP000324897">
    <property type="component" value="Chromosome 5"/>
</dbReference>
<comment type="similarity">
    <text evidence="1">Belongs to the protein kinase superfamily. STE Ser/Thr protein kinase family. MAP kinase kinase kinase subfamily.</text>
</comment>
<keyword evidence="10" id="KW-1185">Reference proteome</keyword>
<protein>
    <recommendedName>
        <fullName evidence="8">Protein kinase domain-containing protein</fullName>
    </recommendedName>
</protein>
<keyword evidence="3" id="KW-0808">Transferase</keyword>
<gene>
    <name evidence="9" type="ORF">EJB05_04963</name>
</gene>
<evidence type="ECO:0000256" key="5">
    <source>
        <dbReference type="ARBA" id="ARBA00022777"/>
    </source>
</evidence>
<dbReference type="Gramene" id="TVU45474">
    <property type="protein sequence ID" value="TVU45474"/>
    <property type="gene ID" value="EJB05_04963"/>
</dbReference>
<dbReference type="InterPro" id="IPR008271">
    <property type="entry name" value="Ser/Thr_kinase_AS"/>
</dbReference>
<dbReference type="OrthoDB" id="266718at2759"/>
<evidence type="ECO:0000256" key="4">
    <source>
        <dbReference type="ARBA" id="ARBA00022741"/>
    </source>
</evidence>
<dbReference type="InterPro" id="IPR050538">
    <property type="entry name" value="MAP_kinase_kinase_kinase"/>
</dbReference>
<evidence type="ECO:0000313" key="10">
    <source>
        <dbReference type="Proteomes" id="UP000324897"/>
    </source>
</evidence>
<dbReference type="EMBL" id="RWGY01000004">
    <property type="protein sequence ID" value="TVU45474.1"/>
    <property type="molecule type" value="Genomic_DNA"/>
</dbReference>
<dbReference type="PANTHER" id="PTHR48016:SF19">
    <property type="entry name" value="PROTEIN KINASE 1, PUTATIVE, EXPRESSED-RELATED"/>
    <property type="match status" value="1"/>
</dbReference>
<feature type="domain" description="Protein kinase" evidence="8">
    <location>
        <begin position="417"/>
        <end position="664"/>
    </location>
</feature>
<evidence type="ECO:0000259" key="8">
    <source>
        <dbReference type="PROSITE" id="PS50011"/>
    </source>
</evidence>
<feature type="region of interest" description="Disordered" evidence="7">
    <location>
        <begin position="237"/>
        <end position="269"/>
    </location>
</feature>
<dbReference type="Pfam" id="PF00069">
    <property type="entry name" value="Pkinase"/>
    <property type="match status" value="1"/>
</dbReference>
<keyword evidence="2" id="KW-0723">Serine/threonine-protein kinase</keyword>
<feature type="non-terminal residue" evidence="9">
    <location>
        <position position="1"/>
    </location>
</feature>
<organism evidence="9 10">
    <name type="scientific">Eragrostis curvula</name>
    <name type="common">weeping love grass</name>
    <dbReference type="NCBI Taxonomy" id="38414"/>
    <lineage>
        <taxon>Eukaryota</taxon>
        <taxon>Viridiplantae</taxon>
        <taxon>Streptophyta</taxon>
        <taxon>Embryophyta</taxon>
        <taxon>Tracheophyta</taxon>
        <taxon>Spermatophyta</taxon>
        <taxon>Magnoliopsida</taxon>
        <taxon>Liliopsida</taxon>
        <taxon>Poales</taxon>
        <taxon>Poaceae</taxon>
        <taxon>PACMAD clade</taxon>
        <taxon>Chloridoideae</taxon>
        <taxon>Eragrostideae</taxon>
        <taxon>Eragrostidinae</taxon>
        <taxon>Eragrostis</taxon>
    </lineage>
</organism>
<dbReference type="Gene3D" id="1.10.510.10">
    <property type="entry name" value="Transferase(Phosphotransferase) domain 1"/>
    <property type="match status" value="1"/>
</dbReference>
<keyword evidence="4" id="KW-0547">Nucleotide-binding</keyword>
<proteinExistence type="inferred from homology"/>
<dbReference type="GO" id="GO:0004709">
    <property type="term" value="F:MAP kinase kinase kinase activity"/>
    <property type="evidence" value="ECO:0007669"/>
    <property type="project" value="TreeGrafter"/>
</dbReference>
<name>A0A5J9WDV1_9POAL</name>
<dbReference type="InterPro" id="IPR011009">
    <property type="entry name" value="Kinase-like_dom_sf"/>
</dbReference>
<dbReference type="FunFam" id="1.10.510.10:FF:000359">
    <property type="entry name" value="Mitogen-activated protein kinase 1, putative, expressed"/>
    <property type="match status" value="1"/>
</dbReference>
<comment type="caution">
    <text evidence="9">The sequence shown here is derived from an EMBL/GenBank/DDBJ whole genome shotgun (WGS) entry which is preliminary data.</text>
</comment>
<feature type="compositionally biased region" description="Low complexity" evidence="7">
    <location>
        <begin position="247"/>
        <end position="269"/>
    </location>
</feature>
<dbReference type="PROSITE" id="PS50011">
    <property type="entry name" value="PROTEIN_KINASE_DOM"/>
    <property type="match status" value="1"/>
</dbReference>
<keyword evidence="6" id="KW-0067">ATP-binding</keyword>
<sequence length="682" mass="74765">MLKERGSTEEFALVQSFAPWVEKNGNGVVHEGMEKCHMLCTEDEAKDKVAAVQGELKRSIMGETFQGFNGTTLLSTTNDEDASSTTKLKYPLLHGTLGSGSFEVMHKGITEEDKSELGQAHERRSMDACLSTTNDDDDGDASSTTTEATFTISSIGRFKRKIKSGSNSGDLCRGLGLSGPEDFAIPLDTWEVRKSRSNSDLLPRSRIVPIPAADEFSPVARSVSAPEVQFQQPLSVPAPIPEESLHSSSTSTATEPAEEPTVAPPEESPKADTAVAVVAPVDAGLPLPSPLLSPPPPITTLARPPTRKSFLADDMTVSAWDIVQSFAPREEKNELGQAYDRTDACSMSDAEEEDEVEDGSAAVGGELKEMRIGETFEEFTGTSSLSTTNDDDASSTTAEAMFIISPNGKFKRKIKSWMRGGLLESGWFGTKYEGISDEGAFFAVKEVSLLDQGSITRQSIYALEQEIELLSQFEHENIVKYYGTDKKDSKLFIFIELVTQGSLSSLYQKYKLRESQVSAYTRQILNGLVYLHERNVVHRDIKCANILVHANGSVKLADFGLAKEMSKINMLRSCKGSVYWMAPETYGSSADIWSLGCTVLEMLTRQIPFPNMEWTHALYMIGKGERPPIPNYLSKEAQDFIGQCVTVDPDQRPSAAQLLEHPFVNRPLRASFESASPPAIRL</sequence>
<dbReference type="InterPro" id="IPR000719">
    <property type="entry name" value="Prot_kinase_dom"/>
</dbReference>
<evidence type="ECO:0000256" key="2">
    <source>
        <dbReference type="ARBA" id="ARBA00022527"/>
    </source>
</evidence>
<evidence type="ECO:0000256" key="3">
    <source>
        <dbReference type="ARBA" id="ARBA00022679"/>
    </source>
</evidence>